<dbReference type="EMBL" id="PDJF01000001">
    <property type="protein sequence ID" value="PFG28226.1"/>
    <property type="molecule type" value="Genomic_DNA"/>
</dbReference>
<dbReference type="PANTHER" id="PTHR10996">
    <property type="entry name" value="2-HYDROXYACID DEHYDROGENASE-RELATED"/>
    <property type="match status" value="1"/>
</dbReference>
<dbReference type="RefSeq" id="WP_048379583.1">
    <property type="nucleotide sequence ID" value="NZ_LDYE01000003.1"/>
</dbReference>
<evidence type="ECO:0000313" key="5">
    <source>
        <dbReference type="Proteomes" id="UP000221653"/>
    </source>
</evidence>
<organism evidence="4 5">
    <name type="scientific">Corynebacterium renale</name>
    <dbReference type="NCBI Taxonomy" id="1724"/>
    <lineage>
        <taxon>Bacteria</taxon>
        <taxon>Bacillati</taxon>
        <taxon>Actinomycetota</taxon>
        <taxon>Actinomycetes</taxon>
        <taxon>Mycobacteriales</taxon>
        <taxon>Corynebacteriaceae</taxon>
        <taxon>Corynebacterium</taxon>
    </lineage>
</organism>
<name>A0A2A9DPE4_9CORY</name>
<feature type="domain" description="D-isomer specific 2-hydroxyacid dehydrogenase NAD-binding" evidence="3">
    <location>
        <begin position="92"/>
        <end position="270"/>
    </location>
</feature>
<dbReference type="SUPFAM" id="SSF51735">
    <property type="entry name" value="NAD(P)-binding Rossmann-fold domains"/>
    <property type="match status" value="1"/>
</dbReference>
<dbReference type="GO" id="GO:0005829">
    <property type="term" value="C:cytosol"/>
    <property type="evidence" value="ECO:0007669"/>
    <property type="project" value="TreeGrafter"/>
</dbReference>
<dbReference type="GO" id="GO:0051287">
    <property type="term" value="F:NAD binding"/>
    <property type="evidence" value="ECO:0007669"/>
    <property type="project" value="InterPro"/>
</dbReference>
<proteinExistence type="predicted"/>
<evidence type="ECO:0000256" key="1">
    <source>
        <dbReference type="ARBA" id="ARBA00023002"/>
    </source>
</evidence>
<dbReference type="GO" id="GO:0030267">
    <property type="term" value="F:glyoxylate reductase (NADPH) activity"/>
    <property type="evidence" value="ECO:0007669"/>
    <property type="project" value="TreeGrafter"/>
</dbReference>
<dbReference type="GO" id="GO:0016618">
    <property type="term" value="F:hydroxypyruvate reductase [NAD(P)H] activity"/>
    <property type="evidence" value="ECO:0007669"/>
    <property type="project" value="TreeGrafter"/>
</dbReference>
<dbReference type="Gene3D" id="3.40.50.720">
    <property type="entry name" value="NAD(P)-binding Rossmann-like Domain"/>
    <property type="match status" value="2"/>
</dbReference>
<accession>A0A2A9DPE4</accession>
<dbReference type="InterPro" id="IPR036291">
    <property type="entry name" value="NAD(P)-bd_dom_sf"/>
</dbReference>
<dbReference type="CDD" id="cd12159">
    <property type="entry name" value="2-Hacid_dh_2"/>
    <property type="match status" value="1"/>
</dbReference>
<evidence type="ECO:0000313" key="4">
    <source>
        <dbReference type="EMBL" id="PFG28226.1"/>
    </source>
</evidence>
<comment type="caution">
    <text evidence="4">The sequence shown here is derived from an EMBL/GenBank/DDBJ whole genome shotgun (WGS) entry which is preliminary data.</text>
</comment>
<keyword evidence="2" id="KW-0520">NAD</keyword>
<keyword evidence="1" id="KW-0560">Oxidoreductase</keyword>
<protein>
    <submittedName>
        <fullName evidence="4">Phosphoglycerate dehydrogenase-like enzyme</fullName>
    </submittedName>
</protein>
<dbReference type="STRING" id="1724.GCA_001044175_01406"/>
<dbReference type="InterPro" id="IPR006140">
    <property type="entry name" value="D-isomer_DH_NAD-bd"/>
</dbReference>
<keyword evidence="5" id="KW-1185">Reference proteome</keyword>
<dbReference type="Pfam" id="PF02826">
    <property type="entry name" value="2-Hacid_dh_C"/>
    <property type="match status" value="1"/>
</dbReference>
<dbReference type="SUPFAM" id="SSF52283">
    <property type="entry name" value="Formate/glycerate dehydrogenase catalytic domain-like"/>
    <property type="match status" value="1"/>
</dbReference>
<reference evidence="4 5" key="1">
    <citation type="submission" date="2017-10" db="EMBL/GenBank/DDBJ databases">
        <title>Sequencing the genomes of 1000 actinobacteria strains.</title>
        <authorList>
            <person name="Klenk H.-P."/>
        </authorList>
    </citation>
    <scope>NUCLEOTIDE SEQUENCE [LARGE SCALE GENOMIC DNA]</scope>
    <source>
        <strain evidence="4 5">DSM 20688</strain>
    </source>
</reference>
<evidence type="ECO:0000259" key="3">
    <source>
        <dbReference type="Pfam" id="PF02826"/>
    </source>
</evidence>
<dbReference type="OrthoDB" id="4324715at2"/>
<dbReference type="PANTHER" id="PTHR10996:SF178">
    <property type="entry name" value="2-HYDROXYACID DEHYDROGENASE YGL185C-RELATED"/>
    <property type="match status" value="1"/>
</dbReference>
<sequence length="307" mass="33042">MKYAFYPNPWPETVEQLADEGFELVHDLGAADFLIYNGGPHDVPDLPDNIQFVQFAFTGVEKLAAAGVFDGSVRWANTAGVYATPVAEIAVTLLLSAMHEVKAASVEEAFANRWELDARQQWLFGLTGRKTVAIVGAGGIGQEIMRMLSPFGCRFVAVNRSGNPVEGAERTVRQADAAELWPQTDIVINSLPLTEETRGFMDASFFAALPDHAIVINVGRGETVDTEALVQALRTKQIAAAGMDVTDPEPLPSGHPLYALPNAIITPHIAATGRVAKHLLAPQVVENARACAHGEKMPTEIDVKAGY</sequence>
<evidence type="ECO:0000256" key="2">
    <source>
        <dbReference type="ARBA" id="ARBA00023027"/>
    </source>
</evidence>
<dbReference type="InterPro" id="IPR050223">
    <property type="entry name" value="D-isomer_2-hydroxyacid_DH"/>
</dbReference>
<dbReference type="AlphaFoldDB" id="A0A2A9DPE4"/>
<gene>
    <name evidence="4" type="ORF">ATK06_1328</name>
</gene>
<dbReference type="Proteomes" id="UP000221653">
    <property type="component" value="Unassembled WGS sequence"/>
</dbReference>